<dbReference type="AlphaFoldDB" id="A0A0H5SWK1"/>
<gene>
    <name evidence="1" type="ORF">HHT355_1517</name>
</gene>
<proteinExistence type="predicted"/>
<reference evidence="1 2" key="1">
    <citation type="submission" date="2015-06" db="EMBL/GenBank/DDBJ databases">
        <authorList>
            <person name="Wibberg Daniel"/>
        </authorList>
    </citation>
    <scope>NUCLEOTIDE SEQUENCE [LARGE SCALE GENOMIC DNA]</scope>
    <source>
        <strain evidence="1 2">T3/55T</strain>
    </source>
</reference>
<protein>
    <submittedName>
        <fullName evidence="1">Uncharacterized protein</fullName>
    </submittedName>
</protein>
<sequence>MDISINKQLIDLLLTIKYNKPYRRIAGRRIYIGEKKDFQSSYK</sequence>
<keyword evidence="2" id="KW-1185">Reference proteome</keyword>
<accession>A0A0H5SWK1</accession>
<evidence type="ECO:0000313" key="2">
    <source>
        <dbReference type="Proteomes" id="UP000236497"/>
    </source>
</evidence>
<name>A0A0H5SWK1_HERHM</name>
<dbReference type="EMBL" id="CVTD020000016">
    <property type="protein sequence ID" value="CRZ34718.1"/>
    <property type="molecule type" value="Genomic_DNA"/>
</dbReference>
<dbReference type="Proteomes" id="UP000236497">
    <property type="component" value="Unassembled WGS sequence"/>
</dbReference>
<organism evidence="1 2">
    <name type="scientific">Herbinix hemicellulosilytica</name>
    <dbReference type="NCBI Taxonomy" id="1564487"/>
    <lineage>
        <taxon>Bacteria</taxon>
        <taxon>Bacillati</taxon>
        <taxon>Bacillota</taxon>
        <taxon>Clostridia</taxon>
        <taxon>Lachnospirales</taxon>
        <taxon>Lachnospiraceae</taxon>
        <taxon>Herbinix</taxon>
    </lineage>
</organism>
<evidence type="ECO:0000313" key="1">
    <source>
        <dbReference type="EMBL" id="CRZ34718.1"/>
    </source>
</evidence>